<evidence type="ECO:0000313" key="19">
    <source>
        <dbReference type="Proteomes" id="UP000298340"/>
    </source>
</evidence>
<keyword evidence="4 13" id="KW-0963">Cytoplasm</keyword>
<evidence type="ECO:0000256" key="7">
    <source>
        <dbReference type="ARBA" id="ARBA00022832"/>
    </source>
</evidence>
<dbReference type="RefSeq" id="WP_132037103.1">
    <property type="nucleotide sequence ID" value="NZ_QWDN01000007.1"/>
</dbReference>
<dbReference type="HAMAP" id="MF_01815">
    <property type="entry name" value="FabH"/>
    <property type="match status" value="1"/>
</dbReference>
<dbReference type="InterPro" id="IPR004655">
    <property type="entry name" value="FabH"/>
</dbReference>
<comment type="domain">
    <text evidence="13">The last Arg residue of the ACP-binding site is essential for the weak association between ACP/AcpP and FabH.</text>
</comment>
<comment type="subcellular location">
    <subcellularLocation>
        <location evidence="13">Cytoplasm</location>
    </subcellularLocation>
</comment>
<evidence type="ECO:0000256" key="6">
    <source>
        <dbReference type="ARBA" id="ARBA00022679"/>
    </source>
</evidence>
<dbReference type="OrthoDB" id="9815506at2"/>
<feature type="active site" evidence="13">
    <location>
        <position position="256"/>
    </location>
</feature>
<dbReference type="NCBIfam" id="TIGR00747">
    <property type="entry name" value="fabH"/>
    <property type="match status" value="1"/>
</dbReference>
<evidence type="ECO:0000259" key="15">
    <source>
        <dbReference type="Pfam" id="PF08545"/>
    </source>
</evidence>
<keyword evidence="5 13" id="KW-0444">Lipid biosynthesis</keyword>
<protein>
    <recommendedName>
        <fullName evidence="3 13">Beta-ketoacyl-[acyl-carrier-protein] synthase III</fullName>
        <shortName evidence="13">Beta-ketoacyl-ACP synthase III</shortName>
        <shortName evidence="13">KAS III</shortName>
        <ecNumber evidence="3 13">2.3.1.180</ecNumber>
    </recommendedName>
    <alternativeName>
        <fullName evidence="13">3-oxoacyl-[acyl-carrier-protein] synthase 3</fullName>
    </alternativeName>
    <alternativeName>
        <fullName evidence="13">3-oxoacyl-[acyl-carrier-protein] synthase III</fullName>
    </alternativeName>
</protein>
<comment type="catalytic activity">
    <reaction evidence="12">
        <text>malonyl-[ACP] + acetyl-CoA + H(+) = 3-oxobutanoyl-[ACP] + CO2 + CoA</text>
        <dbReference type="Rhea" id="RHEA:12080"/>
        <dbReference type="Rhea" id="RHEA-COMP:9623"/>
        <dbReference type="Rhea" id="RHEA-COMP:9625"/>
        <dbReference type="ChEBI" id="CHEBI:15378"/>
        <dbReference type="ChEBI" id="CHEBI:16526"/>
        <dbReference type="ChEBI" id="CHEBI:57287"/>
        <dbReference type="ChEBI" id="CHEBI:57288"/>
        <dbReference type="ChEBI" id="CHEBI:78449"/>
        <dbReference type="ChEBI" id="CHEBI:78450"/>
        <dbReference type="EC" id="2.3.1.180"/>
    </reaction>
    <physiologicalReaction direction="left-to-right" evidence="12">
        <dbReference type="Rhea" id="RHEA:12081"/>
    </physiologicalReaction>
</comment>
<evidence type="ECO:0000256" key="4">
    <source>
        <dbReference type="ARBA" id="ARBA00022490"/>
    </source>
</evidence>
<dbReference type="GO" id="GO:0005737">
    <property type="term" value="C:cytoplasm"/>
    <property type="evidence" value="ECO:0007669"/>
    <property type="project" value="UniProtKB-SubCell"/>
</dbReference>
<comment type="subunit">
    <text evidence="13">Homodimer.</text>
</comment>
<keyword evidence="10 13" id="KW-0511">Multifunctional enzyme</keyword>
<comment type="function">
    <text evidence="13">Catalyzes the condensation reaction of fatty acid synthesis by the addition to an acyl acceptor of two carbons from malonyl-ACP. Catalyzes the first condensation reaction which initiates fatty acid synthesis and may therefore play a role in governing the total rate of fatty acid production. Possesses both acetoacetyl-ACP synthase and acetyl transacylase activities. Its substrate specificity determines the biosynthesis of branched-chain and/or straight-chain of fatty acids.</text>
</comment>
<evidence type="ECO:0000256" key="13">
    <source>
        <dbReference type="HAMAP-Rule" id="MF_01815"/>
    </source>
</evidence>
<dbReference type="Gene3D" id="3.40.47.10">
    <property type="match status" value="1"/>
</dbReference>
<keyword evidence="11 13" id="KW-0012">Acyltransferase</keyword>
<dbReference type="GO" id="GO:0033818">
    <property type="term" value="F:beta-ketoacyl-acyl-carrier-protein synthase III activity"/>
    <property type="evidence" value="ECO:0007669"/>
    <property type="project" value="UniProtKB-UniRule"/>
</dbReference>
<keyword evidence="6 13" id="KW-0808">Transferase</keyword>
<dbReference type="GO" id="GO:0006633">
    <property type="term" value="P:fatty acid biosynthetic process"/>
    <property type="evidence" value="ECO:0007669"/>
    <property type="project" value="UniProtKB-UniRule"/>
</dbReference>
<evidence type="ECO:0000313" key="17">
    <source>
        <dbReference type="EMBL" id="TEB42880.1"/>
    </source>
</evidence>
<dbReference type="EC" id="2.3.1.180" evidence="3 13"/>
<keyword evidence="8 13" id="KW-0443">Lipid metabolism</keyword>
<evidence type="ECO:0000256" key="11">
    <source>
        <dbReference type="ARBA" id="ARBA00023315"/>
    </source>
</evidence>
<dbReference type="InterPro" id="IPR016039">
    <property type="entry name" value="Thiolase-like"/>
</dbReference>
<dbReference type="PANTHER" id="PTHR34069">
    <property type="entry name" value="3-OXOACYL-[ACYL-CARRIER-PROTEIN] SYNTHASE 3"/>
    <property type="match status" value="1"/>
</dbReference>
<gene>
    <name evidence="13" type="primary">fabH</name>
    <name evidence="17" type="ORF">D0809_18645</name>
    <name evidence="16" type="ORF">EV142_107188</name>
</gene>
<dbReference type="EMBL" id="QWDN01000007">
    <property type="protein sequence ID" value="TEB42880.1"/>
    <property type="molecule type" value="Genomic_DNA"/>
</dbReference>
<keyword evidence="18" id="KW-1185">Reference proteome</keyword>
<evidence type="ECO:0000256" key="5">
    <source>
        <dbReference type="ARBA" id="ARBA00022516"/>
    </source>
</evidence>
<feature type="region of interest" description="ACP-binding" evidence="13">
    <location>
        <begin position="257"/>
        <end position="261"/>
    </location>
</feature>
<dbReference type="NCBIfam" id="NF006829">
    <property type="entry name" value="PRK09352.1"/>
    <property type="match status" value="1"/>
</dbReference>
<dbReference type="InterPro" id="IPR013747">
    <property type="entry name" value="ACP_syn_III_C"/>
</dbReference>
<accession>A0A4Y7U8Y8</accession>
<proteinExistence type="inferred from homology"/>
<dbReference type="FunFam" id="3.40.47.10:FF:000004">
    <property type="entry name" value="3-oxoacyl-[acyl-carrier-protein] synthase 3"/>
    <property type="match status" value="1"/>
</dbReference>
<evidence type="ECO:0000313" key="16">
    <source>
        <dbReference type="EMBL" id="TCN54688.1"/>
    </source>
</evidence>
<evidence type="ECO:0000256" key="8">
    <source>
        <dbReference type="ARBA" id="ARBA00023098"/>
    </source>
</evidence>
<sequence>MTRNNLAAITAVGGYVPSTVLDNYQIEKMVDTSNEWIISRTGIKERRILTDPEKATSDMAIEAINDLLKNSGTDPAEIDCLILATATPDKLLAPTAPVVCHKAGLTNAWGFDLNGACSGFLYSLSTAASLIESGRHKKIIVVGVDTMSRIIDYTDRNTCILFGDGAGAILLEPSENNGLKDFVLKTNGMGSEFLSVSGGGSLKPFHKDTIENREQFVKQDGKTVFKHAIESMTSTCNEILERNDLAVTDIDWVIPHQANIRIINAVANNLNVPMEKVKVNIERYGNTTAATIPLCLWDFQNDFKSGDRLLLTAFGAGFTFGSCYLTWGK</sequence>
<feature type="active site" evidence="13">
    <location>
        <position position="117"/>
    </location>
</feature>
<evidence type="ECO:0000256" key="10">
    <source>
        <dbReference type="ARBA" id="ARBA00023268"/>
    </source>
</evidence>
<dbReference type="EMBL" id="SLWA01000007">
    <property type="protein sequence ID" value="TCN54688.1"/>
    <property type="molecule type" value="Genomic_DNA"/>
</dbReference>
<dbReference type="Pfam" id="PF08541">
    <property type="entry name" value="ACP_syn_III_C"/>
    <property type="match status" value="1"/>
</dbReference>
<evidence type="ECO:0000256" key="12">
    <source>
        <dbReference type="ARBA" id="ARBA00051096"/>
    </source>
</evidence>
<dbReference type="GO" id="GO:0044550">
    <property type="term" value="P:secondary metabolite biosynthetic process"/>
    <property type="evidence" value="ECO:0007669"/>
    <property type="project" value="TreeGrafter"/>
</dbReference>
<organism evidence="17 19">
    <name type="scientific">Flavobacterium circumlabens</name>
    <dbReference type="NCBI Taxonomy" id="2133765"/>
    <lineage>
        <taxon>Bacteria</taxon>
        <taxon>Pseudomonadati</taxon>
        <taxon>Bacteroidota</taxon>
        <taxon>Flavobacteriia</taxon>
        <taxon>Flavobacteriales</taxon>
        <taxon>Flavobacteriaceae</taxon>
        <taxon>Flavobacterium</taxon>
    </lineage>
</organism>
<dbReference type="InterPro" id="IPR013751">
    <property type="entry name" value="ACP_syn_III_N"/>
</dbReference>
<evidence type="ECO:0000256" key="1">
    <source>
        <dbReference type="ARBA" id="ARBA00005194"/>
    </source>
</evidence>
<reference evidence="17 19" key="2">
    <citation type="journal article" date="2018" name="Syst. Appl. Microbiol.">
        <title>Flavobacterium circumlabens sp. nov. and Flavobacterium cupreum sp. nov., two psychrotrophic species isolated from Antarctic environmental samples.</title>
        <authorList>
            <person name="Kralova S."/>
            <person name="Busse H.J."/>
            <person name="Svec P."/>
            <person name="Maslanova I."/>
            <person name="Stankova E."/>
            <person name="Bartak M."/>
            <person name="Sedlacek I."/>
        </authorList>
    </citation>
    <scope>NUCLEOTIDE SEQUENCE [LARGE SCALE GENOMIC DNA]</scope>
    <source>
        <strain evidence="17 19">CCM 8828</strain>
    </source>
</reference>
<dbReference type="AlphaFoldDB" id="A0A4Y7U8Y8"/>
<evidence type="ECO:0000256" key="2">
    <source>
        <dbReference type="ARBA" id="ARBA00008642"/>
    </source>
</evidence>
<reference evidence="16" key="3">
    <citation type="submission" date="2019-03" db="EMBL/GenBank/DDBJ databases">
        <authorList>
            <person name="Whitman W."/>
            <person name="Huntemann M."/>
            <person name="Clum A."/>
            <person name="Pillay M."/>
            <person name="Palaniappan K."/>
            <person name="Varghese N."/>
            <person name="Mikhailova N."/>
            <person name="Stamatis D."/>
            <person name="Reddy T."/>
            <person name="Daum C."/>
            <person name="Shapiro N."/>
            <person name="Ivanova N."/>
            <person name="Kyrpides N."/>
            <person name="Woyke T."/>
        </authorList>
    </citation>
    <scope>NUCLEOTIDE SEQUENCE</scope>
    <source>
        <strain evidence="16">P5626</strain>
    </source>
</reference>
<evidence type="ECO:0000256" key="9">
    <source>
        <dbReference type="ARBA" id="ARBA00023160"/>
    </source>
</evidence>
<feature type="active site" evidence="13">
    <location>
        <position position="286"/>
    </location>
</feature>
<dbReference type="CDD" id="cd00830">
    <property type="entry name" value="KAS_III"/>
    <property type="match status" value="1"/>
</dbReference>
<comment type="caution">
    <text evidence="17">The sequence shown here is derived from an EMBL/GenBank/DDBJ whole genome shotgun (WGS) entry which is preliminary data.</text>
</comment>
<dbReference type="Pfam" id="PF08545">
    <property type="entry name" value="ACP_syn_III"/>
    <property type="match status" value="1"/>
</dbReference>
<dbReference type="GO" id="GO:0004315">
    <property type="term" value="F:3-oxoacyl-[acyl-carrier-protein] synthase activity"/>
    <property type="evidence" value="ECO:0007669"/>
    <property type="project" value="InterPro"/>
</dbReference>
<dbReference type="Proteomes" id="UP000295270">
    <property type="component" value="Unassembled WGS sequence"/>
</dbReference>
<reference evidence="16 18" key="1">
    <citation type="journal article" date="2015" name="Stand. Genomic Sci.">
        <title>Genomic Encyclopedia of Bacterial and Archaeal Type Strains, Phase III: the genomes of soil and plant-associated and newly described type strains.</title>
        <authorList>
            <person name="Whitman W.B."/>
            <person name="Woyke T."/>
            <person name="Klenk H.P."/>
            <person name="Zhou Y."/>
            <person name="Lilburn T.G."/>
            <person name="Beck B.J."/>
            <person name="De Vos P."/>
            <person name="Vandamme P."/>
            <person name="Eisen J.A."/>
            <person name="Garrity G."/>
            <person name="Hugenholtz P."/>
            <person name="Kyrpides N.C."/>
        </authorList>
    </citation>
    <scope>NUCLEOTIDE SEQUENCE [LARGE SCALE GENOMIC DNA]</scope>
    <source>
        <strain evidence="16 18">P5626</strain>
    </source>
</reference>
<evidence type="ECO:0000313" key="18">
    <source>
        <dbReference type="Proteomes" id="UP000295270"/>
    </source>
</evidence>
<keyword evidence="9 13" id="KW-0275">Fatty acid biosynthesis</keyword>
<evidence type="ECO:0000256" key="3">
    <source>
        <dbReference type="ARBA" id="ARBA00012333"/>
    </source>
</evidence>
<dbReference type="PANTHER" id="PTHR34069:SF2">
    <property type="entry name" value="BETA-KETOACYL-[ACYL-CARRIER-PROTEIN] SYNTHASE III"/>
    <property type="match status" value="1"/>
</dbReference>
<keyword evidence="7 13" id="KW-0276">Fatty acid metabolism</keyword>
<dbReference type="SUPFAM" id="SSF53901">
    <property type="entry name" value="Thiolase-like"/>
    <property type="match status" value="1"/>
</dbReference>
<feature type="domain" description="Beta-ketoacyl-[acyl-carrier-protein] synthase III N-terminal" evidence="15">
    <location>
        <begin position="111"/>
        <end position="188"/>
    </location>
</feature>
<comment type="pathway">
    <text evidence="1 13">Lipid metabolism; fatty acid biosynthesis.</text>
</comment>
<comment type="similarity">
    <text evidence="2 13">Belongs to the thiolase-like superfamily. FabH family.</text>
</comment>
<feature type="domain" description="Beta-ketoacyl-[acyl-carrier-protein] synthase III C-terminal" evidence="14">
    <location>
        <begin position="240"/>
        <end position="327"/>
    </location>
</feature>
<evidence type="ECO:0000259" key="14">
    <source>
        <dbReference type="Pfam" id="PF08541"/>
    </source>
</evidence>
<dbReference type="Proteomes" id="UP000298340">
    <property type="component" value="Unassembled WGS sequence"/>
</dbReference>
<dbReference type="UniPathway" id="UPA00094"/>
<name>A0A4Y7U8Y8_9FLAO</name>